<evidence type="ECO:0000256" key="3">
    <source>
        <dbReference type="ARBA" id="ARBA00023015"/>
    </source>
</evidence>
<dbReference type="InterPro" id="IPR011006">
    <property type="entry name" value="CheY-like_superfamily"/>
</dbReference>
<dbReference type="InterPro" id="IPR000792">
    <property type="entry name" value="Tscrpt_reg_LuxR_C"/>
</dbReference>
<keyword evidence="4" id="KW-0238">DNA-binding</keyword>
<dbReference type="PANTHER" id="PTHR43214:SF37">
    <property type="entry name" value="TRANSCRIPTIONAL REGULATORY PROTEIN YDFI"/>
    <property type="match status" value="1"/>
</dbReference>
<evidence type="ECO:0000256" key="2">
    <source>
        <dbReference type="ARBA" id="ARBA00022553"/>
    </source>
</evidence>
<proteinExistence type="predicted"/>
<evidence type="ECO:0000256" key="6">
    <source>
        <dbReference type="PROSITE-ProRule" id="PRU00169"/>
    </source>
</evidence>
<dbReference type="SMART" id="SM00448">
    <property type="entry name" value="REC"/>
    <property type="match status" value="1"/>
</dbReference>
<dbReference type="SMART" id="SM00421">
    <property type="entry name" value="HTH_LUXR"/>
    <property type="match status" value="1"/>
</dbReference>
<evidence type="ECO:0000313" key="9">
    <source>
        <dbReference type="EMBL" id="KGX84735.1"/>
    </source>
</evidence>
<evidence type="ECO:0000313" key="10">
    <source>
        <dbReference type="Proteomes" id="UP000030401"/>
    </source>
</evidence>
<dbReference type="PRINTS" id="PR00038">
    <property type="entry name" value="HTHLUXR"/>
</dbReference>
<dbReference type="CDD" id="cd17535">
    <property type="entry name" value="REC_NarL-like"/>
    <property type="match status" value="1"/>
</dbReference>
<evidence type="ECO:0000256" key="4">
    <source>
        <dbReference type="ARBA" id="ARBA00023125"/>
    </source>
</evidence>
<dbReference type="Pfam" id="PF00196">
    <property type="entry name" value="GerE"/>
    <property type="match status" value="1"/>
</dbReference>
<dbReference type="RefSeq" id="WP_036836075.1">
    <property type="nucleotide sequence ID" value="NZ_AVPG01000032.1"/>
</dbReference>
<evidence type="ECO:0000259" key="8">
    <source>
        <dbReference type="PROSITE" id="PS50110"/>
    </source>
</evidence>
<dbReference type="Gene3D" id="3.40.50.2300">
    <property type="match status" value="1"/>
</dbReference>
<dbReference type="InterPro" id="IPR058245">
    <property type="entry name" value="NreC/VraR/RcsB-like_REC"/>
</dbReference>
<dbReference type="EMBL" id="AVPG01000032">
    <property type="protein sequence ID" value="KGX84735.1"/>
    <property type="molecule type" value="Genomic_DNA"/>
</dbReference>
<feature type="domain" description="Response regulatory" evidence="8">
    <location>
        <begin position="6"/>
        <end position="122"/>
    </location>
</feature>
<dbReference type="InterPro" id="IPR039420">
    <property type="entry name" value="WalR-like"/>
</dbReference>
<dbReference type="CDD" id="cd06170">
    <property type="entry name" value="LuxR_C_like"/>
    <property type="match status" value="1"/>
</dbReference>
<dbReference type="PROSITE" id="PS50110">
    <property type="entry name" value="RESPONSE_REGULATORY"/>
    <property type="match status" value="1"/>
</dbReference>
<dbReference type="SUPFAM" id="SSF46894">
    <property type="entry name" value="C-terminal effector domain of the bipartite response regulators"/>
    <property type="match status" value="1"/>
</dbReference>
<dbReference type="PROSITE" id="PS00622">
    <property type="entry name" value="HTH_LUXR_1"/>
    <property type="match status" value="1"/>
</dbReference>
<dbReference type="AlphaFoldDB" id="A0A0A5G0Y6"/>
<dbReference type="GO" id="GO:0003677">
    <property type="term" value="F:DNA binding"/>
    <property type="evidence" value="ECO:0007669"/>
    <property type="project" value="UniProtKB-KW"/>
</dbReference>
<dbReference type="STRING" id="1385512.N784_12030"/>
<dbReference type="PROSITE" id="PS50043">
    <property type="entry name" value="HTH_LUXR_2"/>
    <property type="match status" value="1"/>
</dbReference>
<feature type="modified residue" description="4-aspartylphosphate" evidence="6">
    <location>
        <position position="57"/>
    </location>
</feature>
<dbReference type="InterPro" id="IPR001789">
    <property type="entry name" value="Sig_transdc_resp-reg_receiver"/>
</dbReference>
<dbReference type="eggNOG" id="COG2197">
    <property type="taxonomic scope" value="Bacteria"/>
</dbReference>
<feature type="domain" description="HTH luxR-type" evidence="7">
    <location>
        <begin position="144"/>
        <end position="209"/>
    </location>
</feature>
<comment type="caution">
    <text evidence="9">The sequence shown here is derived from an EMBL/GenBank/DDBJ whole genome shotgun (WGS) entry which is preliminary data.</text>
</comment>
<comment type="subcellular location">
    <subcellularLocation>
        <location evidence="1">Cytoplasm</location>
    </subcellularLocation>
</comment>
<dbReference type="Proteomes" id="UP000030401">
    <property type="component" value="Unassembled WGS sequence"/>
</dbReference>
<evidence type="ECO:0000256" key="1">
    <source>
        <dbReference type="ARBA" id="ARBA00004496"/>
    </source>
</evidence>
<dbReference type="PANTHER" id="PTHR43214">
    <property type="entry name" value="TWO-COMPONENT RESPONSE REGULATOR"/>
    <property type="match status" value="1"/>
</dbReference>
<name>A0A0A5G0Y6_9BACI</name>
<sequence length="213" mass="23744">MSEWIRVVVVDDHDVVRKGIIAYLKTEVGIEIVGEANSGQSGTKLVLEKKPDVVLMDLIMESGGGIEATKEIMEQFPTCKIIILTSYYDNEKVFPALKAGAFSYMLKTSSAEEIAVTIKKAYRGETVIAPKVANQIMNRFRAPEKMPHDELTERELEVLMCIGEGLTNLEISQKMFIGVKTVKTHVSNILSKLDVKDRTQAAVYVYKNGLMKV</sequence>
<dbReference type="SUPFAM" id="SSF52172">
    <property type="entry name" value="CheY-like"/>
    <property type="match status" value="1"/>
</dbReference>
<dbReference type="Pfam" id="PF00072">
    <property type="entry name" value="Response_reg"/>
    <property type="match status" value="1"/>
</dbReference>
<dbReference type="GO" id="GO:0006355">
    <property type="term" value="P:regulation of DNA-templated transcription"/>
    <property type="evidence" value="ECO:0007669"/>
    <property type="project" value="InterPro"/>
</dbReference>
<gene>
    <name evidence="9" type="ORF">N784_12030</name>
</gene>
<keyword evidence="10" id="KW-1185">Reference proteome</keyword>
<keyword evidence="2 6" id="KW-0597">Phosphoprotein</keyword>
<evidence type="ECO:0000259" key="7">
    <source>
        <dbReference type="PROSITE" id="PS50043"/>
    </source>
</evidence>
<evidence type="ECO:0000256" key="5">
    <source>
        <dbReference type="ARBA" id="ARBA00023163"/>
    </source>
</evidence>
<keyword evidence="5" id="KW-0804">Transcription</keyword>
<protein>
    <submittedName>
        <fullName evidence="9">LuxR family transcriptional regulator</fullName>
    </submittedName>
</protein>
<reference evidence="9 10" key="1">
    <citation type="submission" date="2013-08" db="EMBL/GenBank/DDBJ databases">
        <authorList>
            <person name="Huang J."/>
            <person name="Wang G."/>
        </authorList>
    </citation>
    <scope>NUCLEOTIDE SEQUENCE [LARGE SCALE GENOMIC DNA]</scope>
    <source>
        <strain evidence="9 10">JSM 072002</strain>
    </source>
</reference>
<accession>A0A0A5G0Y6</accession>
<dbReference type="GO" id="GO:0005737">
    <property type="term" value="C:cytoplasm"/>
    <property type="evidence" value="ECO:0007669"/>
    <property type="project" value="UniProtKB-SubCell"/>
</dbReference>
<dbReference type="InterPro" id="IPR016032">
    <property type="entry name" value="Sig_transdc_resp-reg_C-effctor"/>
</dbReference>
<dbReference type="GO" id="GO:0000160">
    <property type="term" value="P:phosphorelay signal transduction system"/>
    <property type="evidence" value="ECO:0007669"/>
    <property type="project" value="InterPro"/>
</dbReference>
<keyword evidence="3" id="KW-0805">Transcription regulation</keyword>
<organism evidence="9 10">
    <name type="scientific">Pontibacillus litoralis JSM 072002</name>
    <dbReference type="NCBI Taxonomy" id="1385512"/>
    <lineage>
        <taxon>Bacteria</taxon>
        <taxon>Bacillati</taxon>
        <taxon>Bacillota</taxon>
        <taxon>Bacilli</taxon>
        <taxon>Bacillales</taxon>
        <taxon>Bacillaceae</taxon>
        <taxon>Pontibacillus</taxon>
    </lineage>
</organism>
<dbReference type="OrthoDB" id="9780153at2"/>